<protein>
    <submittedName>
        <fullName evidence="4">Glycerophosphodiester phosphodiesterase</fullName>
    </submittedName>
</protein>
<dbReference type="PROSITE" id="PS51704">
    <property type="entry name" value="GP_PDE"/>
    <property type="match status" value="1"/>
</dbReference>
<keyword evidence="5" id="KW-1185">Reference proteome</keyword>
<keyword evidence="2" id="KW-0812">Transmembrane</keyword>
<evidence type="ECO:0000313" key="5">
    <source>
        <dbReference type="Proteomes" id="UP000700815"/>
    </source>
</evidence>
<evidence type="ECO:0000313" key="4">
    <source>
        <dbReference type="EMBL" id="MBW3092426.1"/>
    </source>
</evidence>
<keyword evidence="2" id="KW-0472">Membrane</keyword>
<evidence type="ECO:0000259" key="3">
    <source>
        <dbReference type="PROSITE" id="PS51704"/>
    </source>
</evidence>
<keyword evidence="2" id="KW-1133">Transmembrane helix</keyword>
<evidence type="ECO:0000256" key="1">
    <source>
        <dbReference type="SAM" id="MobiDB-lite"/>
    </source>
</evidence>
<evidence type="ECO:0000256" key="2">
    <source>
        <dbReference type="SAM" id="Phobius"/>
    </source>
</evidence>
<sequence length="341" mass="36795">MRRLNAGGRRGVFSIVAIVLVAAMLVCDVAVGLGRLIDVAHSGMNGTAPAVIAHRGDARAPENSLAAIRGADAIGADYAEIDIRLTADGEPVVFHDRATGRLSAAGRNVLVSRTRLRQLQRMTMRQNGRNYRIPTLYQALRAAQGTRGHLGLLLHVKTDDRHARAVADTVIRSVEAARFTNNLMIMSTSREAIVVFKQREPTWRVGLCASGEPQLTGWDIRDLRTRLLDRLARGGRAGRGGRSGGKHGGDGAVGGNVDRHGDVARGGDWNGRALPMDFVVVRAREATRTFLREARRHDVPVYVGAVNDARTARSLIRQGAAGFLGEDVEQLRRAAGAYALA</sequence>
<feature type="domain" description="GP-PDE" evidence="3">
    <location>
        <begin position="49"/>
        <end position="335"/>
    </location>
</feature>
<dbReference type="EMBL" id="JAHBBH010000012">
    <property type="protein sequence ID" value="MBW3092426.1"/>
    <property type="molecule type" value="Genomic_DNA"/>
</dbReference>
<comment type="caution">
    <text evidence="4">The sequence shown here is derived from an EMBL/GenBank/DDBJ whole genome shotgun (WGS) entry which is preliminary data.</text>
</comment>
<dbReference type="Proteomes" id="UP000700815">
    <property type="component" value="Unassembled WGS sequence"/>
</dbReference>
<accession>A0ABS6WEF9</accession>
<reference evidence="4 5" key="1">
    <citation type="submission" date="2021-05" db="EMBL/GenBank/DDBJ databases">
        <title>Phylogenetic classification of ten novel species belonging to the genus Bifidobacterium comprising B. colchicus sp. nov., B. abeli sp. nov., B. bicoloris sp. nov., B. guerezis sp. nov., B. rosaliae sp. nov., B. santillanensis sp. nov., B. argentati sp. nov., B. amazzoni sp. nov., B. pluviali sp. nov., and B. pinnaculum sp. nov.</title>
        <authorList>
            <person name="Lugli G.A."/>
            <person name="Ruiz Garcia L."/>
            <person name="Margolles A."/>
            <person name="Ventura M."/>
        </authorList>
    </citation>
    <scope>NUCLEOTIDE SEQUENCE [LARGE SCALE GENOMIC DNA]</scope>
    <source>
        <strain evidence="4 5">82T10</strain>
    </source>
</reference>
<proteinExistence type="predicted"/>
<dbReference type="RefSeq" id="WP_219058508.1">
    <property type="nucleotide sequence ID" value="NZ_JAHBBH010000012.1"/>
</dbReference>
<gene>
    <name evidence="4" type="ORF">KIH79_05600</name>
</gene>
<dbReference type="PANTHER" id="PTHR46211:SF14">
    <property type="entry name" value="GLYCEROPHOSPHODIESTER PHOSPHODIESTERASE"/>
    <property type="match status" value="1"/>
</dbReference>
<organism evidence="4 5">
    <name type="scientific">Bifidobacterium miconis</name>
    <dbReference type="NCBI Taxonomy" id="2834435"/>
    <lineage>
        <taxon>Bacteria</taxon>
        <taxon>Bacillati</taxon>
        <taxon>Actinomycetota</taxon>
        <taxon>Actinomycetes</taxon>
        <taxon>Bifidobacteriales</taxon>
        <taxon>Bifidobacteriaceae</taxon>
        <taxon>Bifidobacterium</taxon>
    </lineage>
</organism>
<dbReference type="Pfam" id="PF03009">
    <property type="entry name" value="GDPD"/>
    <property type="match status" value="1"/>
</dbReference>
<dbReference type="InterPro" id="IPR030395">
    <property type="entry name" value="GP_PDE_dom"/>
</dbReference>
<name>A0ABS6WEF9_9BIFI</name>
<feature type="region of interest" description="Disordered" evidence="1">
    <location>
        <begin position="234"/>
        <end position="258"/>
    </location>
</feature>
<dbReference type="PANTHER" id="PTHR46211">
    <property type="entry name" value="GLYCEROPHOSPHORYL DIESTER PHOSPHODIESTERASE"/>
    <property type="match status" value="1"/>
</dbReference>
<feature type="transmembrane region" description="Helical" evidence="2">
    <location>
        <begin position="12"/>
        <end position="34"/>
    </location>
</feature>